<dbReference type="OrthoDB" id="4763843at2"/>
<reference evidence="2 3" key="1">
    <citation type="submission" date="2016-10" db="EMBL/GenBank/DDBJ databases">
        <title>Evaluation of Human, Veterinary and Environmental Mycobacterium chelonae Isolates by Core Genome Phylogenomic Analysis, Targeted Gene Comparison, and Anti-microbial Susceptibility Patterns: A Tale of Mistaken Identities.</title>
        <authorList>
            <person name="Fogelson S.B."/>
            <person name="Camus A.C."/>
            <person name="Lorenz W."/>
            <person name="Vasireddy R."/>
            <person name="Vasireddy S."/>
            <person name="Smith T."/>
            <person name="Brown-Elliott B.A."/>
            <person name="Wallace R.J.Jr."/>
            <person name="Hasan N.A."/>
            <person name="Reischl U."/>
            <person name="Sanchez S."/>
        </authorList>
    </citation>
    <scope>NUCLEOTIDE SEQUENCE [LARGE SCALE GENOMIC DNA]</scope>
    <source>
        <strain evidence="2 3">1559</strain>
    </source>
</reference>
<dbReference type="GeneID" id="57167317"/>
<evidence type="ECO:0000256" key="1">
    <source>
        <dbReference type="SAM" id="MobiDB-lite"/>
    </source>
</evidence>
<accession>A0A1S1LCP0</accession>
<dbReference type="Proteomes" id="UP000179616">
    <property type="component" value="Unassembled WGS sequence"/>
</dbReference>
<feature type="compositionally biased region" description="Pro residues" evidence="1">
    <location>
        <begin position="49"/>
        <end position="58"/>
    </location>
</feature>
<dbReference type="STRING" id="948102.BKG76_10940"/>
<name>A0A1S1LCP0_9MYCO</name>
<evidence type="ECO:0000313" key="3">
    <source>
        <dbReference type="Proteomes" id="UP000179616"/>
    </source>
</evidence>
<dbReference type="RefSeq" id="WP_070939127.1">
    <property type="nucleotide sequence ID" value="NZ_MAEP01000009.1"/>
</dbReference>
<proteinExistence type="predicted"/>
<evidence type="ECO:0000313" key="2">
    <source>
        <dbReference type="EMBL" id="OHU22692.1"/>
    </source>
</evidence>
<sequence length="79" mass="9030">MEVPLDPALQALVRKVTDGVAEMEAVRLQGERYIDTPIEPVFTERKQTPPVPQTPPTPTELEEDDFYAFKDPFGTKKWK</sequence>
<dbReference type="EMBL" id="MLIK01000019">
    <property type="protein sequence ID" value="OHU22692.1"/>
    <property type="molecule type" value="Genomic_DNA"/>
</dbReference>
<comment type="caution">
    <text evidence="2">The sequence shown here is derived from an EMBL/GenBank/DDBJ whole genome shotgun (WGS) entry which is preliminary data.</text>
</comment>
<organism evidence="2 3">
    <name type="scientific">Mycobacteroides franklinii</name>
    <dbReference type="NCBI Taxonomy" id="948102"/>
    <lineage>
        <taxon>Bacteria</taxon>
        <taxon>Bacillati</taxon>
        <taxon>Actinomycetota</taxon>
        <taxon>Actinomycetes</taxon>
        <taxon>Mycobacteriales</taxon>
        <taxon>Mycobacteriaceae</taxon>
        <taxon>Mycobacteroides</taxon>
    </lineage>
</organism>
<feature type="region of interest" description="Disordered" evidence="1">
    <location>
        <begin position="37"/>
        <end position="66"/>
    </location>
</feature>
<gene>
    <name evidence="2" type="ORF">BKG76_10940</name>
</gene>
<dbReference type="AlphaFoldDB" id="A0A1S1LCP0"/>
<protein>
    <submittedName>
        <fullName evidence="2">Uncharacterized protein</fullName>
    </submittedName>
</protein>